<sequence>MFPPAPFNMGERAIRMTQTPNMLRIADFRVSETPPPQGRPMSPYFAGHDQRRTNYLQIVREATGEELAEAGNLAYLRLKVELDTWTQAYHFLLQAIPQPSTGLDHAQEHQQVTEASLAPSAAAPKLPDGPLNRADFQMVKWWTYKAYRDDHPRTNSDAAKAGDKEKPRGRTRLINNDENVMAEYIETIFGGSVTGEQVAKMREYSKSTWLEMLRNGVAPAKWGQVTLVALQYYRKQMYDKYPEFRLCADDWKLDKFATKFYPGFASQFIHKKALKKEEGEVESLATGSKRSNSSSIVDDSQPCQKRSKHTPSVSTPLKG</sequence>
<organism evidence="2 3">
    <name type="scientific">Jaapia argillacea MUCL 33604</name>
    <dbReference type="NCBI Taxonomy" id="933084"/>
    <lineage>
        <taxon>Eukaryota</taxon>
        <taxon>Fungi</taxon>
        <taxon>Dikarya</taxon>
        <taxon>Basidiomycota</taxon>
        <taxon>Agaricomycotina</taxon>
        <taxon>Agaricomycetes</taxon>
        <taxon>Agaricomycetidae</taxon>
        <taxon>Jaapiales</taxon>
        <taxon>Jaapiaceae</taxon>
        <taxon>Jaapia</taxon>
    </lineage>
</organism>
<evidence type="ECO:0000256" key="1">
    <source>
        <dbReference type="SAM" id="MobiDB-lite"/>
    </source>
</evidence>
<dbReference type="HOGENOM" id="CLU_871727_0_0_1"/>
<dbReference type="STRING" id="933084.A0A067PHQ6"/>
<feature type="compositionally biased region" description="Basic and acidic residues" evidence="1">
    <location>
        <begin position="152"/>
        <end position="168"/>
    </location>
</feature>
<feature type="region of interest" description="Disordered" evidence="1">
    <location>
        <begin position="152"/>
        <end position="171"/>
    </location>
</feature>
<evidence type="ECO:0000313" key="3">
    <source>
        <dbReference type="Proteomes" id="UP000027265"/>
    </source>
</evidence>
<feature type="compositionally biased region" description="Low complexity" evidence="1">
    <location>
        <begin position="115"/>
        <end position="126"/>
    </location>
</feature>
<keyword evidence="3" id="KW-1185">Reference proteome</keyword>
<proteinExistence type="predicted"/>
<feature type="compositionally biased region" description="Polar residues" evidence="1">
    <location>
        <begin position="285"/>
        <end position="319"/>
    </location>
</feature>
<dbReference type="Proteomes" id="UP000027265">
    <property type="component" value="Unassembled WGS sequence"/>
</dbReference>
<dbReference type="AlphaFoldDB" id="A0A067PHQ6"/>
<dbReference type="EMBL" id="KL197729">
    <property type="protein sequence ID" value="KDQ54418.1"/>
    <property type="molecule type" value="Genomic_DNA"/>
</dbReference>
<protein>
    <submittedName>
        <fullName evidence="2">Uncharacterized protein</fullName>
    </submittedName>
</protein>
<evidence type="ECO:0000313" key="2">
    <source>
        <dbReference type="EMBL" id="KDQ54418.1"/>
    </source>
</evidence>
<feature type="region of interest" description="Disordered" evidence="1">
    <location>
        <begin position="280"/>
        <end position="319"/>
    </location>
</feature>
<name>A0A067PHQ6_9AGAM</name>
<gene>
    <name evidence="2" type="ORF">JAAARDRAFT_408070</name>
</gene>
<accession>A0A067PHQ6</accession>
<feature type="region of interest" description="Disordered" evidence="1">
    <location>
        <begin position="102"/>
        <end position="129"/>
    </location>
</feature>
<dbReference type="OrthoDB" id="3235325at2759"/>
<dbReference type="InParanoid" id="A0A067PHQ6"/>
<reference evidence="3" key="1">
    <citation type="journal article" date="2014" name="Proc. Natl. Acad. Sci. U.S.A.">
        <title>Extensive sampling of basidiomycete genomes demonstrates inadequacy of the white-rot/brown-rot paradigm for wood decay fungi.</title>
        <authorList>
            <person name="Riley R."/>
            <person name="Salamov A.A."/>
            <person name="Brown D.W."/>
            <person name="Nagy L.G."/>
            <person name="Floudas D."/>
            <person name="Held B.W."/>
            <person name="Levasseur A."/>
            <person name="Lombard V."/>
            <person name="Morin E."/>
            <person name="Otillar R."/>
            <person name="Lindquist E.A."/>
            <person name="Sun H."/>
            <person name="LaButti K.M."/>
            <person name="Schmutz J."/>
            <person name="Jabbour D."/>
            <person name="Luo H."/>
            <person name="Baker S.E."/>
            <person name="Pisabarro A.G."/>
            <person name="Walton J.D."/>
            <person name="Blanchette R.A."/>
            <person name="Henrissat B."/>
            <person name="Martin F."/>
            <person name="Cullen D."/>
            <person name="Hibbett D.S."/>
            <person name="Grigoriev I.V."/>
        </authorList>
    </citation>
    <scope>NUCLEOTIDE SEQUENCE [LARGE SCALE GENOMIC DNA]</scope>
    <source>
        <strain evidence="3">MUCL 33604</strain>
    </source>
</reference>